<accession>I8J4U2</accession>
<organism evidence="1 2">
    <name type="scientific">Fictibacillus macauensis ZFHKF-1</name>
    <dbReference type="NCBI Taxonomy" id="1196324"/>
    <lineage>
        <taxon>Bacteria</taxon>
        <taxon>Bacillati</taxon>
        <taxon>Bacillota</taxon>
        <taxon>Bacilli</taxon>
        <taxon>Bacillales</taxon>
        <taxon>Fictibacillaceae</taxon>
        <taxon>Fictibacillus</taxon>
    </lineage>
</organism>
<gene>
    <name evidence="1" type="ORF">A374_04534</name>
</gene>
<keyword evidence="2" id="KW-1185">Reference proteome</keyword>
<dbReference type="OrthoDB" id="2971372at2"/>
<proteinExistence type="predicted"/>
<evidence type="ECO:0000313" key="2">
    <source>
        <dbReference type="Proteomes" id="UP000004080"/>
    </source>
</evidence>
<dbReference type="PATRIC" id="fig|1196324.3.peg.922"/>
<dbReference type="EMBL" id="AKKV01000020">
    <property type="protein sequence ID" value="EIT86811.1"/>
    <property type="molecule type" value="Genomic_DNA"/>
</dbReference>
<dbReference type="STRING" id="1196324.A374_04534"/>
<name>I8J4U2_9BACL</name>
<evidence type="ECO:0000313" key="1">
    <source>
        <dbReference type="EMBL" id="EIT86811.1"/>
    </source>
</evidence>
<protein>
    <submittedName>
        <fullName evidence="1">Uncharacterized protein</fullName>
    </submittedName>
</protein>
<reference evidence="1 2" key="1">
    <citation type="journal article" date="2012" name="J. Bacteriol.">
        <title>Genome of Bacillus macauensis ZFHKF-1, a Long-Chain-Forming Bacterium.</title>
        <authorList>
            <person name="Cai L."/>
            <person name="Zhang T."/>
        </authorList>
    </citation>
    <scope>NUCLEOTIDE SEQUENCE [LARGE SCALE GENOMIC DNA]</scope>
    <source>
        <strain evidence="1 2">ZFHKF-1</strain>
    </source>
</reference>
<sequence>MKTIETLTMYSRKNEAENSNDRITLFLTKFHLKSKVARCITLRRLMLGGARAVVAHILISSEYRADFHELLEDTVIKDFYLDLKRGNLESVVSV</sequence>
<dbReference type="RefSeq" id="WP_007201006.1">
    <property type="nucleotide sequence ID" value="NZ_AKKV01000020.1"/>
</dbReference>
<dbReference type="AlphaFoldDB" id="I8J4U2"/>
<comment type="caution">
    <text evidence="1">The sequence shown here is derived from an EMBL/GenBank/DDBJ whole genome shotgun (WGS) entry which is preliminary data.</text>
</comment>
<dbReference type="Proteomes" id="UP000004080">
    <property type="component" value="Unassembled WGS sequence"/>
</dbReference>